<feature type="compositionally biased region" description="Basic and acidic residues" evidence="1">
    <location>
        <begin position="18"/>
        <end position="27"/>
    </location>
</feature>
<organism evidence="2 3">
    <name type="scientific">Hallerella succinigenes</name>
    <dbReference type="NCBI Taxonomy" id="1896222"/>
    <lineage>
        <taxon>Bacteria</taxon>
        <taxon>Pseudomonadati</taxon>
        <taxon>Fibrobacterota</taxon>
        <taxon>Fibrobacteria</taxon>
        <taxon>Fibrobacterales</taxon>
        <taxon>Fibrobacteraceae</taxon>
        <taxon>Hallerella</taxon>
    </lineage>
</organism>
<comment type="caution">
    <text evidence="2">The sequence shown here is derived from an EMBL/GenBank/DDBJ whole genome shotgun (WGS) entry which is preliminary data.</text>
</comment>
<proteinExistence type="predicted"/>
<feature type="region of interest" description="Disordered" evidence="1">
    <location>
        <begin position="1"/>
        <end position="32"/>
    </location>
</feature>
<dbReference type="Gene3D" id="3.40.50.150">
    <property type="entry name" value="Vaccinia Virus protein VP39"/>
    <property type="match status" value="1"/>
</dbReference>
<evidence type="ECO:0000313" key="2">
    <source>
        <dbReference type="EMBL" id="PJJ42230.1"/>
    </source>
</evidence>
<name>A0A2M9A950_9BACT</name>
<gene>
    <name evidence="2" type="ORF">BGX16_2249</name>
</gene>
<dbReference type="Proteomes" id="UP000231134">
    <property type="component" value="Unassembled WGS sequence"/>
</dbReference>
<dbReference type="EMBL" id="PGEX01000001">
    <property type="protein sequence ID" value="PJJ42230.1"/>
    <property type="molecule type" value="Genomic_DNA"/>
</dbReference>
<sequence>MQRKKLDNRGTWSRKPAKVQEEPEKKSLGPVPSDLEAKKAYLEQWALDNRIPGKIQSWYSVPSKSETSDWRIRTQNLTKTNRVLSLEGPYKGAKPPKIVLDIDAQIRKPHLQKFRKSILQIWFRATGDGRYGIAVQNILHTAEATREFKTFLNYLQHEHSKEILCCHQMQVRPVQVFDPAHPAPGSHITLHKGFGSDYLPIAGTGKTFNIIDWTPLAKEPWIGLPKRIREAIHPAKDDKFLECYAGTGYIAESLAPHFAATFAVDARKVSRQTPNVRYIQSTVDKEFFPKFFSGKFKEGKWTVYLDPPDGKALAGNVIPVLAAQGPERILLNSSNLTVAAMEIKRFRREGYMLRKIIPLDIEPGKDFFQVLFLFVPDRAGLLGRHEERSTKVIKRRENQSFHAEEPSEIVHFTQKRRR</sequence>
<dbReference type="InterPro" id="IPR029063">
    <property type="entry name" value="SAM-dependent_MTases_sf"/>
</dbReference>
<dbReference type="RefSeq" id="WP_157798002.1">
    <property type="nucleotide sequence ID" value="NZ_PGEX01000001.1"/>
</dbReference>
<reference evidence="2 3" key="1">
    <citation type="submission" date="2017-11" db="EMBL/GenBank/DDBJ databases">
        <title>Animal gut microbial communities from fecal samples from Wisconsin, USA.</title>
        <authorList>
            <person name="Neumann A."/>
        </authorList>
    </citation>
    <scope>NUCLEOTIDE SEQUENCE [LARGE SCALE GENOMIC DNA]</scope>
    <source>
        <strain evidence="2 3">UWS3</strain>
    </source>
</reference>
<dbReference type="AlphaFoldDB" id="A0A2M9A950"/>
<accession>A0A2M9A950</accession>
<protein>
    <submittedName>
        <fullName evidence="2">Uncharacterized protein</fullName>
    </submittedName>
</protein>
<keyword evidence="3" id="KW-1185">Reference proteome</keyword>
<evidence type="ECO:0000256" key="1">
    <source>
        <dbReference type="SAM" id="MobiDB-lite"/>
    </source>
</evidence>
<dbReference type="SUPFAM" id="SSF53335">
    <property type="entry name" value="S-adenosyl-L-methionine-dependent methyltransferases"/>
    <property type="match status" value="1"/>
</dbReference>
<evidence type="ECO:0000313" key="3">
    <source>
        <dbReference type="Proteomes" id="UP000231134"/>
    </source>
</evidence>
<dbReference type="OrthoDB" id="9772012at2"/>